<dbReference type="EMBL" id="HG792015">
    <property type="protein sequence ID" value="CDM26783.1"/>
    <property type="molecule type" value="Genomic_DNA"/>
</dbReference>
<accession>W6PRH9</accession>
<keyword evidence="2" id="KW-1185">Reference proteome</keyword>
<evidence type="ECO:0000313" key="1">
    <source>
        <dbReference type="EMBL" id="CDM26783.1"/>
    </source>
</evidence>
<evidence type="ECO:0000313" key="2">
    <source>
        <dbReference type="Proteomes" id="UP000030686"/>
    </source>
</evidence>
<gene>
    <name evidence="1" type="ORF">PROQFM164_S01g000592</name>
</gene>
<name>W6PRH9_PENRF</name>
<organism evidence="1 2">
    <name type="scientific">Penicillium roqueforti (strain FM164)</name>
    <dbReference type="NCBI Taxonomy" id="1365484"/>
    <lineage>
        <taxon>Eukaryota</taxon>
        <taxon>Fungi</taxon>
        <taxon>Dikarya</taxon>
        <taxon>Ascomycota</taxon>
        <taxon>Pezizomycotina</taxon>
        <taxon>Eurotiomycetes</taxon>
        <taxon>Eurotiomycetidae</taxon>
        <taxon>Eurotiales</taxon>
        <taxon>Aspergillaceae</taxon>
        <taxon>Penicillium</taxon>
    </lineage>
</organism>
<reference evidence="1" key="1">
    <citation type="journal article" date="2014" name="Nat. Commun.">
        <title>Multiple recent horizontal transfers of a large genomic region in cheese making fungi.</title>
        <authorList>
            <person name="Cheeseman K."/>
            <person name="Ropars J."/>
            <person name="Renault P."/>
            <person name="Dupont J."/>
            <person name="Gouzy J."/>
            <person name="Branca A."/>
            <person name="Abraham A.L."/>
            <person name="Ceppi M."/>
            <person name="Conseiller E."/>
            <person name="Debuchy R."/>
            <person name="Malagnac F."/>
            <person name="Goarin A."/>
            <person name="Silar P."/>
            <person name="Lacoste S."/>
            <person name="Sallet E."/>
            <person name="Bensimon A."/>
            <person name="Giraud T."/>
            <person name="Brygoo Y."/>
        </authorList>
    </citation>
    <scope>NUCLEOTIDE SEQUENCE [LARGE SCALE GENOMIC DNA]</scope>
    <source>
        <strain evidence="1">FM164</strain>
    </source>
</reference>
<proteinExistence type="predicted"/>
<dbReference type="AlphaFoldDB" id="W6PRH9"/>
<dbReference type="Proteomes" id="UP000030686">
    <property type="component" value="Unassembled WGS sequence"/>
</dbReference>
<sequence length="42" mass="4998">MTVLSDKYENGSLFFGTQRGITCSETPYHEHIWSKDLIWHRL</sequence>
<protein>
    <submittedName>
        <fullName evidence="1">Genomic scaffold, ProqFM164S01</fullName>
    </submittedName>
</protein>